<dbReference type="GO" id="GO:0071897">
    <property type="term" value="P:DNA biosynthetic process"/>
    <property type="evidence" value="ECO:0007669"/>
    <property type="project" value="UniProtKB-ARBA"/>
</dbReference>
<feature type="non-terminal residue" evidence="1">
    <location>
        <position position="1"/>
    </location>
</feature>
<dbReference type="AlphaFoldDB" id="A0A151J4U5"/>
<dbReference type="Proteomes" id="UP000078492">
    <property type="component" value="Unassembled WGS sequence"/>
</dbReference>
<dbReference type="PANTHER" id="PTHR31511">
    <property type="entry name" value="PROTEIN CBG23764"/>
    <property type="match status" value="1"/>
</dbReference>
<dbReference type="InterPro" id="IPR043502">
    <property type="entry name" value="DNA/RNA_pol_sf"/>
</dbReference>
<keyword evidence="2" id="KW-1185">Reference proteome</keyword>
<dbReference type="EMBL" id="KQ980082">
    <property type="protein sequence ID" value="KYN17802.1"/>
    <property type="molecule type" value="Genomic_DNA"/>
</dbReference>
<accession>A0A151J4U5</accession>
<sequence length="301" mass="35326">LNTRFRTLANNEFEKNLYKLMNNAVFGKTMENVRDHVDVRLITRWDGRYGAEAMIAKPNFHSRSIFSENLISVGLRKLEVKMNKPIYIGMCILEIAKLRLYEFHYEYMIPLYRDTCKILYTDTDSLIYLLECENVYEDIKCDIARFDTSDYPERNAYDIPSVNNKIPGLMKDENCGAIMTEFIGLRAKMYALRVIGKSDTKRIKGVKKNDHFRRLCVMFERCNGTVERTMISNTSYPNRSLLYLGDIIKYLCNVCCIFYCNNKIKSYNTSVLSIQELCELSIPNHFTYTLFPRLRSIFSTR</sequence>
<evidence type="ECO:0008006" key="3">
    <source>
        <dbReference type="Google" id="ProtNLM"/>
    </source>
</evidence>
<organism evidence="1 2">
    <name type="scientific">Trachymyrmex cornetzi</name>
    <dbReference type="NCBI Taxonomy" id="471704"/>
    <lineage>
        <taxon>Eukaryota</taxon>
        <taxon>Metazoa</taxon>
        <taxon>Ecdysozoa</taxon>
        <taxon>Arthropoda</taxon>
        <taxon>Hexapoda</taxon>
        <taxon>Insecta</taxon>
        <taxon>Pterygota</taxon>
        <taxon>Neoptera</taxon>
        <taxon>Endopterygota</taxon>
        <taxon>Hymenoptera</taxon>
        <taxon>Apocrita</taxon>
        <taxon>Aculeata</taxon>
        <taxon>Formicoidea</taxon>
        <taxon>Formicidae</taxon>
        <taxon>Myrmicinae</taxon>
        <taxon>Trachymyrmex</taxon>
    </lineage>
</organism>
<proteinExistence type="predicted"/>
<dbReference type="SUPFAM" id="SSF56672">
    <property type="entry name" value="DNA/RNA polymerases"/>
    <property type="match status" value="1"/>
</dbReference>
<dbReference type="STRING" id="471704.A0A151J4U5"/>
<name>A0A151J4U5_9HYME</name>
<reference evidence="1 2" key="1">
    <citation type="submission" date="2015-09" db="EMBL/GenBank/DDBJ databases">
        <title>Trachymyrmex cornetzi WGS genome.</title>
        <authorList>
            <person name="Nygaard S."/>
            <person name="Hu H."/>
            <person name="Boomsma J."/>
            <person name="Zhang G."/>
        </authorList>
    </citation>
    <scope>NUCLEOTIDE SEQUENCE [LARGE SCALE GENOMIC DNA]</scope>
    <source>
        <strain evidence="1">Tcor2-1</strain>
        <tissue evidence="1">Whole body</tissue>
    </source>
</reference>
<evidence type="ECO:0000313" key="1">
    <source>
        <dbReference type="EMBL" id="KYN17802.1"/>
    </source>
</evidence>
<dbReference type="InterPro" id="IPR023211">
    <property type="entry name" value="DNA_pol_palm_dom_sf"/>
</dbReference>
<evidence type="ECO:0000313" key="2">
    <source>
        <dbReference type="Proteomes" id="UP000078492"/>
    </source>
</evidence>
<dbReference type="PANTHER" id="PTHR31511:SF12">
    <property type="entry name" value="RHO TERMINATION FACTOR N-TERMINAL DOMAIN-CONTAINING PROTEIN"/>
    <property type="match status" value="1"/>
</dbReference>
<gene>
    <name evidence="1" type="ORF">ALC57_09906</name>
</gene>
<dbReference type="Gene3D" id="3.90.1600.10">
    <property type="entry name" value="Palm domain of DNA polymerase"/>
    <property type="match status" value="1"/>
</dbReference>
<protein>
    <recommendedName>
        <fullName evidence="3">DNA-directed DNA polymerase</fullName>
    </recommendedName>
</protein>